<keyword evidence="13" id="KW-1185">Reference proteome</keyword>
<dbReference type="PATRIC" id="fig|1698273.3.peg.208"/>
<dbReference type="InterPro" id="IPR027417">
    <property type="entry name" value="P-loop_NTPase"/>
</dbReference>
<keyword evidence="7" id="KW-0234">DNA repair</keyword>
<gene>
    <name evidence="12" type="ORF">AKJ43_01815</name>
</gene>
<evidence type="ECO:0000256" key="4">
    <source>
        <dbReference type="ARBA" id="ARBA00022806"/>
    </source>
</evidence>
<evidence type="ECO:0008006" key="14">
    <source>
        <dbReference type="Google" id="ProtNLM"/>
    </source>
</evidence>
<reference evidence="12 13" key="1">
    <citation type="journal article" date="2016" name="Sci. Rep.">
        <title>Metabolic traits of an uncultured archaeal lineage -MSBL1- from brine pools of the Red Sea.</title>
        <authorList>
            <person name="Mwirichia R."/>
            <person name="Alam I."/>
            <person name="Rashid M."/>
            <person name="Vinu M."/>
            <person name="Ba-Alawi W."/>
            <person name="Anthony Kamau A."/>
            <person name="Kamanda Ngugi D."/>
            <person name="Goker M."/>
            <person name="Klenk H.P."/>
            <person name="Bajic V."/>
            <person name="Stingl U."/>
        </authorList>
    </citation>
    <scope>NUCLEOTIDE SEQUENCE [LARGE SCALE GENOMIC DNA]</scope>
    <source>
        <strain evidence="12">SCGC-AAA261D19</strain>
    </source>
</reference>
<dbReference type="Pfam" id="PF00270">
    <property type="entry name" value="DEAD"/>
    <property type="match status" value="1"/>
</dbReference>
<evidence type="ECO:0000313" key="12">
    <source>
        <dbReference type="EMBL" id="KXB02411.1"/>
    </source>
</evidence>
<dbReference type="PANTHER" id="PTHR47962:SF5">
    <property type="entry name" value="ATP-DEPENDENT HELICASE LHR-RELATED"/>
    <property type="match status" value="1"/>
</dbReference>
<evidence type="ECO:0000256" key="9">
    <source>
        <dbReference type="ARBA" id="ARBA00093467"/>
    </source>
</evidence>
<dbReference type="PIRSF" id="PIRSF037307">
    <property type="entry name" value="Lhr-like_helic_prd"/>
    <property type="match status" value="1"/>
</dbReference>
<dbReference type="InterPro" id="IPR014001">
    <property type="entry name" value="Helicase_ATP-bd"/>
</dbReference>
<evidence type="ECO:0000256" key="2">
    <source>
        <dbReference type="ARBA" id="ARBA00022763"/>
    </source>
</evidence>
<evidence type="ECO:0000256" key="5">
    <source>
        <dbReference type="ARBA" id="ARBA00022840"/>
    </source>
</evidence>
<dbReference type="GO" id="GO:0003677">
    <property type="term" value="F:DNA binding"/>
    <property type="evidence" value="ECO:0007669"/>
    <property type="project" value="UniProtKB-KW"/>
</dbReference>
<dbReference type="InterPro" id="IPR017170">
    <property type="entry name" value="Lhr-like"/>
</dbReference>
<comment type="caution">
    <text evidence="12">The sequence shown here is derived from an EMBL/GenBank/DDBJ whole genome shotgun (WGS) entry which is preliminary data.</text>
</comment>
<organism evidence="12 13">
    <name type="scientific">candidate division MSBL1 archaeon SCGC-AAA261D19</name>
    <dbReference type="NCBI Taxonomy" id="1698273"/>
    <lineage>
        <taxon>Archaea</taxon>
        <taxon>Methanobacteriati</taxon>
        <taxon>Methanobacteriota</taxon>
        <taxon>candidate division MSBL1</taxon>
    </lineage>
</organism>
<dbReference type="GO" id="GO:0005524">
    <property type="term" value="F:ATP binding"/>
    <property type="evidence" value="ECO:0007669"/>
    <property type="project" value="UniProtKB-KW"/>
</dbReference>
<evidence type="ECO:0000313" key="13">
    <source>
        <dbReference type="Proteomes" id="UP000070400"/>
    </source>
</evidence>
<comment type="similarity">
    <text evidence="9">Belongs to the Lhr helicase family. Lhr-Core subfamily.</text>
</comment>
<evidence type="ECO:0000259" key="11">
    <source>
        <dbReference type="PROSITE" id="PS51194"/>
    </source>
</evidence>
<evidence type="ECO:0000256" key="7">
    <source>
        <dbReference type="ARBA" id="ARBA00023204"/>
    </source>
</evidence>
<evidence type="ECO:0000256" key="3">
    <source>
        <dbReference type="ARBA" id="ARBA00022801"/>
    </source>
</evidence>
<dbReference type="InterPro" id="IPR052511">
    <property type="entry name" value="ATP-dep_Helicase"/>
</dbReference>
<dbReference type="SUPFAM" id="SSF52540">
    <property type="entry name" value="P-loop containing nucleoside triphosphate hydrolases"/>
    <property type="match status" value="1"/>
</dbReference>
<dbReference type="Pfam" id="PF00271">
    <property type="entry name" value="Helicase_C"/>
    <property type="match status" value="1"/>
</dbReference>
<dbReference type="InterPro" id="IPR045628">
    <property type="entry name" value="Lhr_WH_dom"/>
</dbReference>
<dbReference type="PROSITE" id="PS51192">
    <property type="entry name" value="HELICASE_ATP_BIND_1"/>
    <property type="match status" value="1"/>
</dbReference>
<protein>
    <recommendedName>
        <fullName evidence="14">ATP-dependent helicase</fullName>
    </recommendedName>
</protein>
<accession>A0A133V7K1</accession>
<dbReference type="GO" id="GO:0006281">
    <property type="term" value="P:DNA repair"/>
    <property type="evidence" value="ECO:0007669"/>
    <property type="project" value="UniProtKB-KW"/>
</dbReference>
<dbReference type="Pfam" id="PF19306">
    <property type="entry name" value="WHD_Lhr"/>
    <property type="match status" value="1"/>
</dbReference>
<dbReference type="AlphaFoldDB" id="A0A133V7K1"/>
<keyword evidence="1" id="KW-0547">Nucleotide-binding</keyword>
<feature type="domain" description="Helicase ATP-binding" evidence="10">
    <location>
        <begin position="35"/>
        <end position="215"/>
    </location>
</feature>
<evidence type="ECO:0000256" key="8">
    <source>
        <dbReference type="ARBA" id="ARBA00023235"/>
    </source>
</evidence>
<dbReference type="InterPro" id="IPR013701">
    <property type="entry name" value="Lhr-like_DEAD/DEAH_assoc"/>
</dbReference>
<evidence type="ECO:0000256" key="1">
    <source>
        <dbReference type="ARBA" id="ARBA00022741"/>
    </source>
</evidence>
<keyword evidence="6" id="KW-0238">DNA-binding</keyword>
<evidence type="ECO:0000259" key="10">
    <source>
        <dbReference type="PROSITE" id="PS51192"/>
    </source>
</evidence>
<keyword evidence="3" id="KW-0378">Hydrolase</keyword>
<name>A0A133V7K1_9EURY</name>
<keyword evidence="5" id="KW-0067">ATP-binding</keyword>
<dbReference type="SMART" id="SM00487">
    <property type="entry name" value="DEXDc"/>
    <property type="match status" value="1"/>
</dbReference>
<dbReference type="InterPro" id="IPR011545">
    <property type="entry name" value="DEAD/DEAH_box_helicase_dom"/>
</dbReference>
<dbReference type="SMART" id="SM00490">
    <property type="entry name" value="HELICc"/>
    <property type="match status" value="1"/>
</dbReference>
<dbReference type="Proteomes" id="UP000070400">
    <property type="component" value="Unassembled WGS sequence"/>
</dbReference>
<dbReference type="PANTHER" id="PTHR47962">
    <property type="entry name" value="ATP-DEPENDENT HELICASE LHR-RELATED-RELATED"/>
    <property type="match status" value="1"/>
</dbReference>
<sequence>MQDEKTAFDLLVKPLRRLVRERGFDRPTLPQKKAIPHILEEKNILLMAPAGTGKTEGALLPILQKILKKQLGKRKGIKLIYITPLRALNRDMLMRMRWWCRSLDLKISVRHGDTATRERRKQALSPPDVLITTPETLQLLITGKRMSRHISTVKWVVVDEIHELAENKRGAQLSLSLERLRRLKAGDFQIVGLSATVGTPDKVAKFLVGHERSCKILDVTMARKMELDVLYPSATKEDEVLASKLYTYPEVAARIRIMRELIENHESTLIFTNTRPMTEILTSRFKMWDLDFPVSIHHGSLSSFTRRRTEEELKSGDLKGAICTSSMELGIDIGKIDLCIQYNSPRQVTRLLQRVGRSGHQITKVAKGAIIVKDPIDAVESVVIADLSKKKELEPVKIPENPYDVLAHELVGMLVAAREWNIDDAHEIIRRAYPFRNLSKDELLKVLKFLESMTRRLVWLPPEGNVFVRPRKGKRIFDYYFNTLSMIPELMQYLVVDDEKDEPVGVLDEPFVAEYGEPGSKFVMGGSIWKIVQVFRNKVYVKSVDDPVGAVPSWVGEEIPVPFTVAQEVGKLRQRIKKQVNQGKKFDQIIKIISNEQDLDGGTVERTLDPVKRYIELDLPVPTHRKLVVEKSEDTHVVHACFGTLTNRTLARFIARKVSEELGETVAVSVDPYRILIRSEKLAPEEIVGVLRGNMGKDFEETLKSIIEDSRFFKWRIVQVARRMGALEHEARMTSGVVDKLTRGLKGTPVYEETFKEVVDKDLDLPRALEVLEKIESGEIEVSSLGIREEPSPLSAPAWQLRSLNFEPVSPERIRSLILGSTRARLLSEKRTFACIECKNWAEVKSIHELNDPPTCPDCGSKSIGLVEREARGVWRVLDRLKRTHKQAKKSEIWKKLKKTSQLISKYGKPAAAALVGRGVSPSAAEEVLREESEVSGRFLDLIMEKEKKALFQRYERS</sequence>
<proteinExistence type="inferred from homology"/>
<evidence type="ECO:0000256" key="6">
    <source>
        <dbReference type="ARBA" id="ARBA00023125"/>
    </source>
</evidence>
<keyword evidence="2" id="KW-0227">DNA damage</keyword>
<dbReference type="GO" id="GO:0004386">
    <property type="term" value="F:helicase activity"/>
    <property type="evidence" value="ECO:0007669"/>
    <property type="project" value="UniProtKB-KW"/>
</dbReference>
<dbReference type="GO" id="GO:0140097">
    <property type="term" value="F:catalytic activity, acting on DNA"/>
    <property type="evidence" value="ECO:0007669"/>
    <property type="project" value="UniProtKB-ARBA"/>
</dbReference>
<dbReference type="EMBL" id="LHXX01000016">
    <property type="protein sequence ID" value="KXB02411.1"/>
    <property type="molecule type" value="Genomic_DNA"/>
</dbReference>
<keyword evidence="8" id="KW-0413">Isomerase</keyword>
<feature type="domain" description="Helicase C-terminal" evidence="11">
    <location>
        <begin position="257"/>
        <end position="404"/>
    </location>
</feature>
<dbReference type="PROSITE" id="PS51194">
    <property type="entry name" value="HELICASE_CTER"/>
    <property type="match status" value="1"/>
</dbReference>
<dbReference type="GO" id="GO:0016887">
    <property type="term" value="F:ATP hydrolysis activity"/>
    <property type="evidence" value="ECO:0007669"/>
    <property type="project" value="TreeGrafter"/>
</dbReference>
<dbReference type="Pfam" id="PF08494">
    <property type="entry name" value="DEAD_assoc"/>
    <property type="match status" value="1"/>
</dbReference>
<keyword evidence="4" id="KW-0347">Helicase</keyword>
<dbReference type="InterPro" id="IPR001650">
    <property type="entry name" value="Helicase_C-like"/>
</dbReference>
<dbReference type="Gene3D" id="3.40.50.300">
    <property type="entry name" value="P-loop containing nucleotide triphosphate hydrolases"/>
    <property type="match status" value="2"/>
</dbReference>